<keyword evidence="6" id="KW-1185">Reference proteome</keyword>
<evidence type="ECO:0000256" key="1">
    <source>
        <dbReference type="ARBA" id="ARBA00022737"/>
    </source>
</evidence>
<feature type="signal peptide" evidence="4">
    <location>
        <begin position="1"/>
        <end position="24"/>
    </location>
</feature>
<keyword evidence="1" id="KW-0677">Repeat</keyword>
<dbReference type="Proteomes" id="UP000081671">
    <property type="component" value="Unplaced"/>
</dbReference>
<dbReference type="CDD" id="cd00033">
    <property type="entry name" value="CCP"/>
    <property type="match status" value="3"/>
</dbReference>
<dbReference type="InterPro" id="IPR000436">
    <property type="entry name" value="Sushi_SCR_CCP_dom"/>
</dbReference>
<dbReference type="InterPro" id="IPR051277">
    <property type="entry name" value="SEZ6_CSMD_C4BPB_Regulators"/>
</dbReference>
<feature type="domain" description="Sushi" evidence="5">
    <location>
        <begin position="26"/>
        <end position="83"/>
    </location>
</feature>
<dbReference type="SUPFAM" id="SSF57535">
    <property type="entry name" value="Complement control module/SCR domain"/>
    <property type="match status" value="3"/>
</dbReference>
<name>A0A1S3F839_DIPOR</name>
<sequence>MFDHLMFCRIGSCLMIMWLISASGEMSCPEFPPVDNSIFIAKEEEGQIWGTYLCTEGYHMVGQETFWCNNSKVWDAFTPECRLGHCPDPVLANGEFNSSGLVNVRDKVTFKCNEHYILKGSNWSECLGDHTWGPPLPICKSRDCDPPGKLAHGYFEGEFTSGSVVTYFCKERYRLVGPRELRCLEGEWSGEVPTCEPIPEAPKPAQQIALEKALQAFQEREDLCSAIKNFLKRLKECGLPVDELKYSLEIKKAELKAKIQQHHS</sequence>
<dbReference type="KEGG" id="dord:105986465"/>
<evidence type="ECO:0000256" key="3">
    <source>
        <dbReference type="PROSITE-ProRule" id="PRU00302"/>
    </source>
</evidence>
<organism evidence="6 7">
    <name type="scientific">Dipodomys ordii</name>
    <name type="common">Ord's kangaroo rat</name>
    <dbReference type="NCBI Taxonomy" id="10020"/>
    <lineage>
        <taxon>Eukaryota</taxon>
        <taxon>Metazoa</taxon>
        <taxon>Chordata</taxon>
        <taxon>Craniata</taxon>
        <taxon>Vertebrata</taxon>
        <taxon>Euteleostomi</taxon>
        <taxon>Mammalia</taxon>
        <taxon>Eutheria</taxon>
        <taxon>Euarchontoglires</taxon>
        <taxon>Glires</taxon>
        <taxon>Rodentia</taxon>
        <taxon>Castorimorpha</taxon>
        <taxon>Heteromyidae</taxon>
        <taxon>Dipodomyinae</taxon>
        <taxon>Dipodomys</taxon>
    </lineage>
</organism>
<proteinExistence type="predicted"/>
<keyword evidence="4" id="KW-0732">Signal</keyword>
<dbReference type="AlphaFoldDB" id="A0A1S3F839"/>
<dbReference type="OrthoDB" id="6480633at2759"/>
<dbReference type="Gene3D" id="2.10.70.10">
    <property type="entry name" value="Complement Module, domain 1"/>
    <property type="match status" value="3"/>
</dbReference>
<feature type="chain" id="PRO_5010338934" evidence="4">
    <location>
        <begin position="25"/>
        <end position="264"/>
    </location>
</feature>
<evidence type="ECO:0000256" key="2">
    <source>
        <dbReference type="ARBA" id="ARBA00023157"/>
    </source>
</evidence>
<dbReference type="Pfam" id="PF00084">
    <property type="entry name" value="Sushi"/>
    <property type="match status" value="3"/>
</dbReference>
<dbReference type="PANTHER" id="PTHR45656">
    <property type="entry name" value="PROTEIN CBR-CLEC-78"/>
    <property type="match status" value="1"/>
</dbReference>
<dbReference type="SMART" id="SM00032">
    <property type="entry name" value="CCP"/>
    <property type="match status" value="3"/>
</dbReference>
<feature type="disulfide bond" evidence="3">
    <location>
        <begin position="54"/>
        <end position="81"/>
    </location>
</feature>
<feature type="domain" description="Sushi" evidence="5">
    <location>
        <begin position="84"/>
        <end position="141"/>
    </location>
</feature>
<dbReference type="InterPro" id="IPR035976">
    <property type="entry name" value="Sushi/SCR/CCP_sf"/>
</dbReference>
<dbReference type="InParanoid" id="A0A1S3F839"/>
<dbReference type="RefSeq" id="XP_012872828.1">
    <property type="nucleotide sequence ID" value="XM_013017374.1"/>
</dbReference>
<evidence type="ECO:0000313" key="7">
    <source>
        <dbReference type="RefSeq" id="XP_012872828.1"/>
    </source>
</evidence>
<accession>A0A1S3F839</accession>
<dbReference type="GeneID" id="105986465"/>
<evidence type="ECO:0000259" key="5">
    <source>
        <dbReference type="PROSITE" id="PS50923"/>
    </source>
</evidence>
<comment type="caution">
    <text evidence="3">Lacks conserved residue(s) required for the propagation of feature annotation.</text>
</comment>
<evidence type="ECO:0000256" key="4">
    <source>
        <dbReference type="SAM" id="SignalP"/>
    </source>
</evidence>
<gene>
    <name evidence="7" type="primary">C4bpb</name>
</gene>
<keyword evidence="3" id="KW-0768">Sushi</keyword>
<feature type="disulfide bond" evidence="3">
    <location>
        <begin position="112"/>
        <end position="139"/>
    </location>
</feature>
<evidence type="ECO:0000313" key="6">
    <source>
        <dbReference type="Proteomes" id="UP000081671"/>
    </source>
</evidence>
<dbReference type="CTD" id="725"/>
<dbReference type="PANTHER" id="PTHR45656:SF14">
    <property type="entry name" value="C4B-BINDING PROTEIN BETA CHAIN"/>
    <property type="match status" value="1"/>
</dbReference>
<dbReference type="PROSITE" id="PS50923">
    <property type="entry name" value="SUSHI"/>
    <property type="match status" value="3"/>
</dbReference>
<protein>
    <submittedName>
        <fullName evidence="7">C4b-binding protein beta chain isoform X1</fullName>
    </submittedName>
</protein>
<keyword evidence="2 3" id="KW-1015">Disulfide bond</keyword>
<feature type="domain" description="Sushi" evidence="5">
    <location>
        <begin position="142"/>
        <end position="197"/>
    </location>
</feature>
<reference evidence="7" key="1">
    <citation type="submission" date="2025-08" db="UniProtKB">
        <authorList>
            <consortium name="RefSeq"/>
        </authorList>
    </citation>
    <scope>IDENTIFICATION</scope>
    <source>
        <tissue evidence="7">Kidney</tissue>
    </source>
</reference>